<feature type="compositionally biased region" description="Low complexity" evidence="5">
    <location>
        <begin position="489"/>
        <end position="503"/>
    </location>
</feature>
<evidence type="ECO:0000313" key="7">
    <source>
        <dbReference type="EMBL" id="KEZ38687.1"/>
    </source>
</evidence>
<sequence>MAPSPLATPQLYPSRRPQRVYENGGEMEAQEPQLTQPLTLRNRNRTLNLNSNSNLSLNHSRNSNPIPNWNPQSNRLTTSQSSVLPSPAPSDEASSPPTISTVAVPDPDSLPPSNTALPSYSPSHPQAPPPPPPTDARPCHVIQEEETEENRDRDPRPCTLPMVATLFAAPSITPTQAEAGRPAGDAGVTGLGPSPPRQPTELWARDLELMIESLGGKDAADPVYEIPRYNVVRAAVTEGDFFFLLVHEVVCLRALDSARVNALLGLPNAVVESACQILEGALRPTARLRFGMIHWYADFPFGLKTHEFPADGYLIPYRISLCEFFGQLSQKWPSLVNAAASRRTPVRVWELVEILKIRSGCLLGIFFRMSRRLIGVKDGPKTQGIIHALEANFTCDRNLYFNKSLTDDERHIASNEVELRYQQLMATLDNLSLQDMPNSPALGSLQQGQHPQPRHQLGGHPAAVSLPTQVPPTYQPIYRPSPPRQGNHSIAPGISPISQPPSSYHQTAAPYSPTTLLSNVPPGQLVTSPGMPSSPHPLPPLRPPLQQPPHHSNPQSASGIPSQPSQLWPSRGTETQRAFAAASNVYSPGPQSPVAIAPPSAVWATSSSNPTNSASARLQPPVISPAQAMQPLPSQPATNYGGHQAPHQSGPHFAHAVQPASSQPGQPQHGPQRGQQARNLNYPFLPPASAIIPPMQYPHVHTMMARRSLHMLETMSPPRRLRKLGSQDVVPVPHERYYQYVGSCLARPTQLSTDGTQKKLKFQILPQIHATFSRVVEGIGKPFKFAEYYQGSSWIRFRICEAPSNIAILPEGDWLYKPTVWPSALSIKINEDGYPQVARKENFGKARPCDITSFVRVDRNELSVVILPSSHNSNASYFGAVELIVTASHSSIMRIIQEKKRLAEKSTLDVIKSRLSICSVDGDDEGEVLADQELCISLTDPFSTTRVKVPCRGVDCRHLDPFDLSTWLETRPSKDRCAHGLKDVTDCAKCAVYGVDWQEPSLVDTWKCPICSADARPNRLVVDGFLQGVVDSLEKQGLNTAKVIYVNAEGKWRPKEELPDDEDEGSDGDEGPALKRHASDLAKKKVAAPQAEVVVIDDD</sequence>
<protein>
    <recommendedName>
        <fullName evidence="6">SP-RING-type domain-containing protein</fullName>
    </recommendedName>
</protein>
<dbReference type="AlphaFoldDB" id="A0A084FUC5"/>
<dbReference type="Gene3D" id="3.30.40.10">
    <property type="entry name" value="Zinc/RING finger domain, C3HC4 (zinc finger)"/>
    <property type="match status" value="1"/>
</dbReference>
<dbReference type="OMA" id="ALHQIYC"/>
<feature type="domain" description="SP-RING-type" evidence="6">
    <location>
        <begin position="922"/>
        <end position="1035"/>
    </location>
</feature>
<feature type="compositionally biased region" description="Pro residues" evidence="5">
    <location>
        <begin position="125"/>
        <end position="135"/>
    </location>
</feature>
<feature type="compositionally biased region" description="Low complexity" evidence="5">
    <location>
        <begin position="38"/>
        <end position="64"/>
    </location>
</feature>
<dbReference type="PROSITE" id="PS51044">
    <property type="entry name" value="ZF_SP_RING"/>
    <property type="match status" value="1"/>
</dbReference>
<feature type="compositionally biased region" description="Polar residues" evidence="5">
    <location>
        <begin position="65"/>
        <end position="84"/>
    </location>
</feature>
<keyword evidence="8" id="KW-1185">Reference proteome</keyword>
<evidence type="ECO:0000256" key="2">
    <source>
        <dbReference type="ARBA" id="ARBA00022771"/>
    </source>
</evidence>
<evidence type="ECO:0000256" key="4">
    <source>
        <dbReference type="PROSITE-ProRule" id="PRU00452"/>
    </source>
</evidence>
<feature type="region of interest" description="Disordered" evidence="5">
    <location>
        <begin position="1052"/>
        <end position="1081"/>
    </location>
</feature>
<dbReference type="GO" id="GO:0000785">
    <property type="term" value="C:chromatin"/>
    <property type="evidence" value="ECO:0007669"/>
    <property type="project" value="TreeGrafter"/>
</dbReference>
<dbReference type="PANTHER" id="PTHR10782:SF4">
    <property type="entry name" value="TONALLI, ISOFORM E"/>
    <property type="match status" value="1"/>
</dbReference>
<keyword evidence="1" id="KW-0479">Metal-binding</keyword>
<name>A0A084FUC5_PSEDA</name>
<comment type="caution">
    <text evidence="7">The sequence shown here is derived from an EMBL/GenBank/DDBJ whole genome shotgun (WGS) entry which is preliminary data.</text>
</comment>
<feature type="compositionally biased region" description="Polar residues" evidence="5">
    <location>
        <begin position="553"/>
        <end position="576"/>
    </location>
</feature>
<proteinExistence type="predicted"/>
<evidence type="ECO:0000256" key="3">
    <source>
        <dbReference type="ARBA" id="ARBA00022833"/>
    </source>
</evidence>
<evidence type="ECO:0000259" key="6">
    <source>
        <dbReference type="PROSITE" id="PS51044"/>
    </source>
</evidence>
<feature type="region of interest" description="Disordered" evidence="5">
    <location>
        <begin position="435"/>
        <end position="576"/>
    </location>
</feature>
<reference evidence="7 8" key="1">
    <citation type="journal article" date="2014" name="Genome Announc.">
        <title>Draft genome sequence of the pathogenic fungus Scedosporium apiospermum.</title>
        <authorList>
            <person name="Vandeputte P."/>
            <person name="Ghamrawi S."/>
            <person name="Rechenmann M."/>
            <person name="Iltis A."/>
            <person name="Giraud S."/>
            <person name="Fleury M."/>
            <person name="Thornton C."/>
            <person name="Delhaes L."/>
            <person name="Meyer W."/>
            <person name="Papon N."/>
            <person name="Bouchara J.P."/>
        </authorList>
    </citation>
    <scope>NUCLEOTIDE SEQUENCE [LARGE SCALE GENOMIC DNA]</scope>
    <source>
        <strain evidence="7 8">IHEM 14462</strain>
    </source>
</reference>
<feature type="region of interest" description="Disordered" evidence="5">
    <location>
        <begin position="626"/>
        <end position="679"/>
    </location>
</feature>
<keyword evidence="3" id="KW-0862">Zinc</keyword>
<dbReference type="EMBL" id="JOWA01000176">
    <property type="protein sequence ID" value="KEZ38687.1"/>
    <property type="molecule type" value="Genomic_DNA"/>
</dbReference>
<feature type="compositionally biased region" description="Acidic residues" evidence="5">
    <location>
        <begin position="1058"/>
        <end position="1070"/>
    </location>
</feature>
<dbReference type="GeneID" id="27719930"/>
<organism evidence="7 8">
    <name type="scientific">Pseudallescheria apiosperma</name>
    <name type="common">Scedosporium apiospermum</name>
    <dbReference type="NCBI Taxonomy" id="563466"/>
    <lineage>
        <taxon>Eukaryota</taxon>
        <taxon>Fungi</taxon>
        <taxon>Dikarya</taxon>
        <taxon>Ascomycota</taxon>
        <taxon>Pezizomycotina</taxon>
        <taxon>Sordariomycetes</taxon>
        <taxon>Hypocreomycetidae</taxon>
        <taxon>Microascales</taxon>
        <taxon>Microascaceae</taxon>
        <taxon>Scedosporium</taxon>
    </lineage>
</organism>
<dbReference type="GO" id="GO:0061665">
    <property type="term" value="F:SUMO ligase activity"/>
    <property type="evidence" value="ECO:0007669"/>
    <property type="project" value="TreeGrafter"/>
</dbReference>
<dbReference type="InterPro" id="IPR013083">
    <property type="entry name" value="Znf_RING/FYVE/PHD"/>
</dbReference>
<dbReference type="HOGENOM" id="CLU_004153_1_0_1"/>
<dbReference type="OrthoDB" id="27975at2759"/>
<keyword evidence="2 4" id="KW-0863">Zinc-finger</keyword>
<dbReference type="Proteomes" id="UP000028545">
    <property type="component" value="Unassembled WGS sequence"/>
</dbReference>
<evidence type="ECO:0000313" key="8">
    <source>
        <dbReference type="Proteomes" id="UP000028545"/>
    </source>
</evidence>
<gene>
    <name evidence="7" type="ORF">SAPIO_CDS10707</name>
</gene>
<accession>A0A084FUC5</accession>
<dbReference type="KEGG" id="sapo:SAPIO_CDS10707"/>
<feature type="compositionally biased region" description="Low complexity" evidence="5">
    <location>
        <begin position="658"/>
        <end position="678"/>
    </location>
</feature>
<evidence type="ECO:0000256" key="5">
    <source>
        <dbReference type="SAM" id="MobiDB-lite"/>
    </source>
</evidence>
<feature type="compositionally biased region" description="Pro residues" evidence="5">
    <location>
        <begin position="469"/>
        <end position="483"/>
    </location>
</feature>
<dbReference type="PANTHER" id="PTHR10782">
    <property type="entry name" value="ZINC FINGER MIZ DOMAIN-CONTAINING PROTEIN"/>
    <property type="match status" value="1"/>
</dbReference>
<feature type="region of interest" description="Disordered" evidence="5">
    <location>
        <begin position="175"/>
        <end position="198"/>
    </location>
</feature>
<feature type="region of interest" description="Disordered" evidence="5">
    <location>
        <begin position="1"/>
        <end position="138"/>
    </location>
</feature>
<evidence type="ECO:0000256" key="1">
    <source>
        <dbReference type="ARBA" id="ARBA00022723"/>
    </source>
</evidence>
<dbReference type="InterPro" id="IPR004181">
    <property type="entry name" value="Znf_MIZ"/>
</dbReference>
<dbReference type="RefSeq" id="XP_016638486.1">
    <property type="nucleotide sequence ID" value="XM_016784254.1"/>
</dbReference>
<feature type="compositionally biased region" description="Pro residues" evidence="5">
    <location>
        <begin position="532"/>
        <end position="547"/>
    </location>
</feature>
<dbReference type="GO" id="GO:0016925">
    <property type="term" value="P:protein sumoylation"/>
    <property type="evidence" value="ECO:0007669"/>
    <property type="project" value="TreeGrafter"/>
</dbReference>
<dbReference type="GO" id="GO:0008270">
    <property type="term" value="F:zinc ion binding"/>
    <property type="evidence" value="ECO:0007669"/>
    <property type="project" value="UniProtKB-KW"/>
</dbReference>
<dbReference type="VEuPathDB" id="FungiDB:SAPIO_CDS10707"/>